<sequence length="157" mass="17585">MCMSAHAPHSGHDFPQEEPRPRPAHPCLGAAPPRPGRHGHRRRHPHPGPYHLGRRPRPDRPGGGHRQPLREALPGQAHDTPRLIDQDGPFPYPQDGSVFHNRERVLPSEPTGYYYEDTVRNPGSSTRGARRIITGDAGEDHRTADHYASFKVIDFSC</sequence>
<evidence type="ECO:0000313" key="5">
    <source>
        <dbReference type="Proteomes" id="UP000641932"/>
    </source>
</evidence>
<dbReference type="GO" id="GO:0016787">
    <property type="term" value="F:hydrolase activity"/>
    <property type="evidence" value="ECO:0007669"/>
    <property type="project" value="UniProtKB-KW"/>
</dbReference>
<reference evidence="4" key="1">
    <citation type="journal article" date="2014" name="Int. J. Syst. Evol. Microbiol.">
        <title>Complete genome sequence of Corynebacterium casei LMG S-19264T (=DSM 44701T), isolated from a smear-ripened cheese.</title>
        <authorList>
            <consortium name="US DOE Joint Genome Institute (JGI-PGF)"/>
            <person name="Walter F."/>
            <person name="Albersmeier A."/>
            <person name="Kalinowski J."/>
            <person name="Ruckert C."/>
        </authorList>
    </citation>
    <scope>NUCLEOTIDE SEQUENCE</scope>
    <source>
        <strain evidence="4">CGMCC 4.7201</strain>
    </source>
</reference>
<dbReference type="GO" id="GO:0003723">
    <property type="term" value="F:RNA binding"/>
    <property type="evidence" value="ECO:0007669"/>
    <property type="project" value="InterPro"/>
</dbReference>
<reference evidence="4" key="2">
    <citation type="submission" date="2020-09" db="EMBL/GenBank/DDBJ databases">
        <authorList>
            <person name="Sun Q."/>
            <person name="Zhou Y."/>
        </authorList>
    </citation>
    <scope>NUCLEOTIDE SEQUENCE</scope>
    <source>
        <strain evidence="4">CGMCC 4.7201</strain>
    </source>
</reference>
<keyword evidence="2" id="KW-0378">Hydrolase</keyword>
<name>A0A917ZTB5_9ACTN</name>
<evidence type="ECO:0000256" key="1">
    <source>
        <dbReference type="ARBA" id="ARBA00022722"/>
    </source>
</evidence>
<organism evidence="4 5">
    <name type="scientific">Wenjunlia tyrosinilytica</name>
    <dbReference type="NCBI Taxonomy" id="1544741"/>
    <lineage>
        <taxon>Bacteria</taxon>
        <taxon>Bacillati</taxon>
        <taxon>Actinomycetota</taxon>
        <taxon>Actinomycetes</taxon>
        <taxon>Kitasatosporales</taxon>
        <taxon>Streptomycetaceae</taxon>
        <taxon>Wenjunlia</taxon>
    </lineage>
</organism>
<dbReference type="Proteomes" id="UP000641932">
    <property type="component" value="Unassembled WGS sequence"/>
</dbReference>
<proteinExistence type="predicted"/>
<feature type="region of interest" description="Disordered" evidence="3">
    <location>
        <begin position="1"/>
        <end position="129"/>
    </location>
</feature>
<dbReference type="EMBL" id="BMMS01000018">
    <property type="protein sequence ID" value="GGO92597.1"/>
    <property type="molecule type" value="Genomic_DNA"/>
</dbReference>
<accession>A0A917ZTB5</accession>
<protein>
    <submittedName>
        <fullName evidence="4">Uncharacterized protein</fullName>
    </submittedName>
</protein>
<dbReference type="GO" id="GO:0004521">
    <property type="term" value="F:RNA endonuclease activity"/>
    <property type="evidence" value="ECO:0007669"/>
    <property type="project" value="InterPro"/>
</dbReference>
<dbReference type="SUPFAM" id="SSF53933">
    <property type="entry name" value="Microbial ribonucleases"/>
    <property type="match status" value="1"/>
</dbReference>
<evidence type="ECO:0000256" key="2">
    <source>
        <dbReference type="ARBA" id="ARBA00022801"/>
    </source>
</evidence>
<evidence type="ECO:0000313" key="4">
    <source>
        <dbReference type="EMBL" id="GGO92597.1"/>
    </source>
</evidence>
<dbReference type="InterPro" id="IPR000026">
    <property type="entry name" value="N1-like"/>
</dbReference>
<gene>
    <name evidence="4" type="ORF">GCM10012280_43160</name>
</gene>
<feature type="compositionally biased region" description="Basic residues" evidence="3">
    <location>
        <begin position="35"/>
        <end position="55"/>
    </location>
</feature>
<dbReference type="InterPro" id="IPR016191">
    <property type="entry name" value="Ribonuclease/ribotoxin"/>
</dbReference>
<keyword evidence="5" id="KW-1185">Reference proteome</keyword>
<dbReference type="Pfam" id="PF00545">
    <property type="entry name" value="Ribonuclease"/>
    <property type="match status" value="1"/>
</dbReference>
<comment type="caution">
    <text evidence="4">The sequence shown here is derived from an EMBL/GenBank/DDBJ whole genome shotgun (WGS) entry which is preliminary data.</text>
</comment>
<dbReference type="AlphaFoldDB" id="A0A917ZTB5"/>
<feature type="compositionally biased region" description="Basic and acidic residues" evidence="3">
    <location>
        <begin position="10"/>
        <end position="21"/>
    </location>
</feature>
<keyword evidence="1" id="KW-0540">Nuclease</keyword>
<dbReference type="Gene3D" id="3.10.450.30">
    <property type="entry name" value="Microbial ribonucleases"/>
    <property type="match status" value="1"/>
</dbReference>
<evidence type="ECO:0000256" key="3">
    <source>
        <dbReference type="SAM" id="MobiDB-lite"/>
    </source>
</evidence>